<gene>
    <name evidence="1" type="ORF">EV686_11724</name>
</gene>
<evidence type="ECO:0000313" key="2">
    <source>
        <dbReference type="Proteomes" id="UP000294692"/>
    </source>
</evidence>
<organism evidence="1 2">
    <name type="scientific">Paracandidimonas soli</name>
    <dbReference type="NCBI Taxonomy" id="1917182"/>
    <lineage>
        <taxon>Bacteria</taxon>
        <taxon>Pseudomonadati</taxon>
        <taxon>Pseudomonadota</taxon>
        <taxon>Betaproteobacteria</taxon>
        <taxon>Burkholderiales</taxon>
        <taxon>Alcaligenaceae</taxon>
        <taxon>Paracandidimonas</taxon>
    </lineage>
</organism>
<keyword evidence="2" id="KW-1185">Reference proteome</keyword>
<dbReference type="EMBL" id="SMBX01000017">
    <property type="protein sequence ID" value="TCU91628.1"/>
    <property type="molecule type" value="Genomic_DNA"/>
</dbReference>
<name>A0A4R3UMY9_9BURK</name>
<evidence type="ECO:0000313" key="1">
    <source>
        <dbReference type="EMBL" id="TCU91628.1"/>
    </source>
</evidence>
<dbReference type="Gene3D" id="4.10.410.40">
    <property type="match status" value="1"/>
</dbReference>
<evidence type="ECO:0008006" key="3">
    <source>
        <dbReference type="Google" id="ProtNLM"/>
    </source>
</evidence>
<comment type="caution">
    <text evidence="1">The sequence shown here is derived from an EMBL/GenBank/DDBJ whole genome shotgun (WGS) entry which is preliminary data.</text>
</comment>
<dbReference type="OrthoDB" id="9025082at2"/>
<accession>A0A4R3UMY9</accession>
<sequence>MSSKVILVQGSSLQISKEEAASTDPTGLTFDSLDCVGRQIQWQGGQATENDVTTLCSTAKEFRLGLTDAGTMTVTGHWVSSDDAQKTIKAADRDKKPRLIELTFSDGSKFASLALVQQRSFDGSVDGVWSGTFSFRLTGEPLESEPPASS</sequence>
<dbReference type="RefSeq" id="WP_132478404.1">
    <property type="nucleotide sequence ID" value="NZ_JBHRVM010000001.1"/>
</dbReference>
<dbReference type="AlphaFoldDB" id="A0A4R3UMY9"/>
<protein>
    <recommendedName>
        <fullName evidence="3">Phage tail tube protein</fullName>
    </recommendedName>
</protein>
<proteinExistence type="predicted"/>
<reference evidence="1 2" key="1">
    <citation type="submission" date="2019-03" db="EMBL/GenBank/DDBJ databases">
        <title>Genomic Encyclopedia of Type Strains, Phase IV (KMG-IV): sequencing the most valuable type-strain genomes for metagenomic binning, comparative biology and taxonomic classification.</title>
        <authorList>
            <person name="Goeker M."/>
        </authorList>
    </citation>
    <scope>NUCLEOTIDE SEQUENCE [LARGE SCALE GENOMIC DNA]</scope>
    <source>
        <strain evidence="1 2">DSM 100048</strain>
    </source>
</reference>
<dbReference type="Proteomes" id="UP000294692">
    <property type="component" value="Unassembled WGS sequence"/>
</dbReference>